<dbReference type="RefSeq" id="WP_085377650.1">
    <property type="nucleotide sequence ID" value="NZ_CP020612.1"/>
</dbReference>
<dbReference type="Proteomes" id="UP000193017">
    <property type="component" value="Chromosome"/>
</dbReference>
<evidence type="ECO:0000259" key="1">
    <source>
        <dbReference type="PROSITE" id="PS51704"/>
    </source>
</evidence>
<dbReference type="PANTHER" id="PTHR46211">
    <property type="entry name" value="GLYCEROPHOSPHORYL DIESTER PHOSPHODIESTERASE"/>
    <property type="match status" value="1"/>
</dbReference>
<evidence type="ECO:0000313" key="3">
    <source>
        <dbReference type="Proteomes" id="UP000193017"/>
    </source>
</evidence>
<dbReference type="KEGG" id="pcon:B0A89_07735"/>
<protein>
    <submittedName>
        <fullName evidence="2">Phosphodiesterase</fullName>
    </submittedName>
</protein>
<proteinExistence type="predicted"/>
<dbReference type="SUPFAM" id="SSF51695">
    <property type="entry name" value="PLC-like phosphodiesterases"/>
    <property type="match status" value="1"/>
</dbReference>
<dbReference type="InterPro" id="IPR030395">
    <property type="entry name" value="GP_PDE_dom"/>
</dbReference>
<reference evidence="2 3" key="1">
    <citation type="submission" date="2017-03" db="EMBL/GenBank/DDBJ databases">
        <title>Genome sequence of Paracoccus contaminans isolated from a water microcosm.</title>
        <authorList>
            <person name="Aurass P."/>
            <person name="Karste S."/>
            <person name="Trost E."/>
            <person name="Glaeser S.P."/>
            <person name="Kaempfer P."/>
            <person name="Flieger A."/>
        </authorList>
    </citation>
    <scope>NUCLEOTIDE SEQUENCE [LARGE SCALE GENOMIC DNA]</scope>
    <source>
        <strain evidence="3">RKI 16-01929T\LMG 29738T\CCM 8701T\CIP 111112T</strain>
    </source>
</reference>
<dbReference type="OrthoDB" id="384721at2"/>
<dbReference type="AlphaFoldDB" id="A0A1W6CXE6"/>
<dbReference type="GO" id="GO:0006629">
    <property type="term" value="P:lipid metabolic process"/>
    <property type="evidence" value="ECO:0007669"/>
    <property type="project" value="InterPro"/>
</dbReference>
<dbReference type="InterPro" id="IPR017946">
    <property type="entry name" value="PLC-like_Pdiesterase_TIM-brl"/>
</dbReference>
<dbReference type="GO" id="GO:0008081">
    <property type="term" value="F:phosphoric diester hydrolase activity"/>
    <property type="evidence" value="ECO:0007669"/>
    <property type="project" value="InterPro"/>
</dbReference>
<evidence type="ECO:0000313" key="2">
    <source>
        <dbReference type="EMBL" id="ARJ69532.1"/>
    </source>
</evidence>
<dbReference type="PROSITE" id="PS51704">
    <property type="entry name" value="GP_PDE"/>
    <property type="match status" value="1"/>
</dbReference>
<feature type="domain" description="GP-PDE" evidence="1">
    <location>
        <begin position="8"/>
        <end position="250"/>
    </location>
</feature>
<dbReference type="PANTHER" id="PTHR46211:SF1">
    <property type="entry name" value="GLYCEROPHOSPHODIESTER PHOSPHODIESTERASE, CYTOPLASMIC"/>
    <property type="match status" value="1"/>
</dbReference>
<dbReference type="Pfam" id="PF03009">
    <property type="entry name" value="GDPD"/>
    <property type="match status" value="1"/>
</dbReference>
<sequence>MLHPDFLTRPIAHRGLHGPGAPENSAAAFRAAIAAGHAIELDVQPAADGTPLVFHDETLERMTGMPGPVSGLSAAQAGRLRLAGTQEGIPALADVLELVAGRVPLLIEIKDQDGALGPQMGDLPRAVAGLLEGYGGAVAVMSFNPHAAAMLARAAPAIPVGLTSCAFAQDDWPDVPPPRRDRLARLADFDGAGASFVSHHHLDLDNPAVVALRARGVPVLCWTIRSAEEERAARRAAANITYESYAPCAS</sequence>
<gene>
    <name evidence="2" type="ORF">B0A89_07735</name>
</gene>
<keyword evidence="3" id="KW-1185">Reference proteome</keyword>
<organism evidence="2 3">
    <name type="scientific">Paracoccus contaminans</name>
    <dbReference type="NCBI Taxonomy" id="1945662"/>
    <lineage>
        <taxon>Bacteria</taxon>
        <taxon>Pseudomonadati</taxon>
        <taxon>Pseudomonadota</taxon>
        <taxon>Alphaproteobacteria</taxon>
        <taxon>Rhodobacterales</taxon>
        <taxon>Paracoccaceae</taxon>
        <taxon>Paracoccus</taxon>
    </lineage>
</organism>
<dbReference type="STRING" id="1945662.B0A89_07735"/>
<dbReference type="EMBL" id="CP020612">
    <property type="protein sequence ID" value="ARJ69532.1"/>
    <property type="molecule type" value="Genomic_DNA"/>
</dbReference>
<accession>A0A1W6CXE6</accession>
<name>A0A1W6CXE6_9RHOB</name>
<dbReference type="Gene3D" id="3.20.20.190">
    <property type="entry name" value="Phosphatidylinositol (PI) phosphodiesterase"/>
    <property type="match status" value="1"/>
</dbReference>